<gene>
    <name evidence="1" type="ORF">EZS28_015533</name>
</gene>
<dbReference type="OrthoDB" id="4953at2759"/>
<dbReference type="GO" id="GO:0046872">
    <property type="term" value="F:metal ion binding"/>
    <property type="evidence" value="ECO:0007669"/>
    <property type="project" value="InterPro"/>
</dbReference>
<evidence type="ECO:0000313" key="2">
    <source>
        <dbReference type="Proteomes" id="UP000324800"/>
    </source>
</evidence>
<keyword evidence="1" id="KW-0645">Protease</keyword>
<accession>A0A5J4W205</accession>
<evidence type="ECO:0000313" key="1">
    <source>
        <dbReference type="EMBL" id="KAA6388941.1"/>
    </source>
</evidence>
<dbReference type="AlphaFoldDB" id="A0A5J4W205"/>
<dbReference type="Gene3D" id="3.30.830.10">
    <property type="entry name" value="Metalloenzyme, LuxS/M16 peptidase-like"/>
    <property type="match status" value="1"/>
</dbReference>
<dbReference type="FunFam" id="3.30.830.10:FF:000015">
    <property type="entry name" value="Putative zinc metalloprotease"/>
    <property type="match status" value="1"/>
</dbReference>
<comment type="caution">
    <text evidence="1">The sequence shown here is derived from an EMBL/GenBank/DDBJ whole genome shotgun (WGS) entry which is preliminary data.</text>
</comment>
<dbReference type="PANTHER" id="PTHR43016">
    <property type="entry name" value="PRESEQUENCE PROTEASE"/>
    <property type="match status" value="1"/>
</dbReference>
<dbReference type="EMBL" id="SNRW01003779">
    <property type="protein sequence ID" value="KAA6388941.1"/>
    <property type="molecule type" value="Genomic_DNA"/>
</dbReference>
<dbReference type="GO" id="GO:0008237">
    <property type="term" value="F:metallopeptidase activity"/>
    <property type="evidence" value="ECO:0007669"/>
    <property type="project" value="UniProtKB-KW"/>
</dbReference>
<reference evidence="1 2" key="1">
    <citation type="submission" date="2019-03" db="EMBL/GenBank/DDBJ databases">
        <title>Single cell metagenomics reveals metabolic interactions within the superorganism composed of flagellate Streblomastix strix and complex community of Bacteroidetes bacteria on its surface.</title>
        <authorList>
            <person name="Treitli S.C."/>
            <person name="Kolisko M."/>
            <person name="Husnik F."/>
            <person name="Keeling P."/>
            <person name="Hampl V."/>
        </authorList>
    </citation>
    <scope>NUCLEOTIDE SEQUENCE [LARGE SCALE GENOMIC DNA]</scope>
    <source>
        <strain evidence="1">ST1C</strain>
    </source>
</reference>
<organism evidence="1 2">
    <name type="scientific">Streblomastix strix</name>
    <dbReference type="NCBI Taxonomy" id="222440"/>
    <lineage>
        <taxon>Eukaryota</taxon>
        <taxon>Metamonada</taxon>
        <taxon>Preaxostyla</taxon>
        <taxon>Oxymonadida</taxon>
        <taxon>Streblomastigidae</taxon>
        <taxon>Streblomastix</taxon>
    </lineage>
</organism>
<dbReference type="Proteomes" id="UP000324800">
    <property type="component" value="Unassembled WGS sequence"/>
</dbReference>
<keyword evidence="1" id="KW-0378">Hydrolase</keyword>
<sequence length="263" mass="30418">MDLQKELFVQTSTAQVGNRIIQTFSCSLPYVGITVHTCDMESPMTYSYISFATKGRGNSGELRRLEHLIFFGSDKCKRGKLDDFAIKCLSNGTNSWTATDHSCYTTKTAGYEEMNAIFPVYIHYFLFLTLTTQAFATDVHHIDEEGKDNGVVYNEMQSYYAVTYWISFFALNQLQLEQNFPVSYETGGLIEYVRKLTLEEVREFHKMQYKPENIEVIQVVIISVDKLLKGLYSIVNEINERFEKMNLPQFKRPFLEKAEKAQI</sequence>
<dbReference type="GO" id="GO:0006508">
    <property type="term" value="P:proteolysis"/>
    <property type="evidence" value="ECO:0007669"/>
    <property type="project" value="UniProtKB-KW"/>
</dbReference>
<dbReference type="SUPFAM" id="SSF63411">
    <property type="entry name" value="LuxS/MPP-like metallohydrolase"/>
    <property type="match status" value="1"/>
</dbReference>
<keyword evidence="1" id="KW-0482">Metalloprotease</keyword>
<protein>
    <submittedName>
        <fullName evidence="1">Putative zinc metalloprotease</fullName>
    </submittedName>
</protein>
<name>A0A5J4W205_9EUKA</name>
<dbReference type="InterPro" id="IPR011249">
    <property type="entry name" value="Metalloenz_LuxS/M16"/>
</dbReference>
<proteinExistence type="predicted"/>
<dbReference type="PANTHER" id="PTHR43016:SF16">
    <property type="entry name" value="METALLOPROTEASE, PUTATIVE (AFU_ORTHOLOGUE AFUA_4G07610)-RELATED"/>
    <property type="match status" value="1"/>
</dbReference>